<feature type="domain" description="Peptidase M20 dimerisation" evidence="5">
    <location>
        <begin position="223"/>
        <end position="354"/>
    </location>
</feature>
<keyword evidence="7" id="KW-1185">Reference proteome</keyword>
<dbReference type="GeneID" id="25327791"/>
<dbReference type="GO" id="GO:0046872">
    <property type="term" value="F:metal ion binding"/>
    <property type="evidence" value="ECO:0007669"/>
    <property type="project" value="UniProtKB-KW"/>
</dbReference>
<dbReference type="InterPro" id="IPR036264">
    <property type="entry name" value="Bact_exopeptidase_dim_dom"/>
</dbReference>
<dbReference type="Gene3D" id="3.40.630.10">
    <property type="entry name" value="Zn peptidases"/>
    <property type="match status" value="1"/>
</dbReference>
<evidence type="ECO:0000256" key="1">
    <source>
        <dbReference type="ARBA" id="ARBA00006247"/>
    </source>
</evidence>
<evidence type="ECO:0000313" key="7">
    <source>
        <dbReference type="Proteomes" id="UP000054342"/>
    </source>
</evidence>
<dbReference type="PANTHER" id="PTHR43808:SF32">
    <property type="entry name" value="ARGE_DAPE-RELATED DEACYLASE"/>
    <property type="match status" value="1"/>
</dbReference>
<feature type="region of interest" description="Disordered" evidence="4">
    <location>
        <begin position="80"/>
        <end position="102"/>
    </location>
</feature>
<dbReference type="EMBL" id="KN847319">
    <property type="protein sequence ID" value="KIW57316.1"/>
    <property type="molecule type" value="Genomic_DNA"/>
</dbReference>
<comment type="similarity">
    <text evidence="1">Belongs to the peptidase M20A family.</text>
</comment>
<organism evidence="6 7">
    <name type="scientific">Exophiala xenobiotica</name>
    <dbReference type="NCBI Taxonomy" id="348802"/>
    <lineage>
        <taxon>Eukaryota</taxon>
        <taxon>Fungi</taxon>
        <taxon>Dikarya</taxon>
        <taxon>Ascomycota</taxon>
        <taxon>Pezizomycotina</taxon>
        <taxon>Eurotiomycetes</taxon>
        <taxon>Chaetothyriomycetidae</taxon>
        <taxon>Chaetothyriales</taxon>
        <taxon>Herpotrichiellaceae</taxon>
        <taxon>Exophiala</taxon>
    </lineage>
</organism>
<dbReference type="GO" id="GO:0016787">
    <property type="term" value="F:hydrolase activity"/>
    <property type="evidence" value="ECO:0007669"/>
    <property type="project" value="UniProtKB-KW"/>
</dbReference>
<dbReference type="AlphaFoldDB" id="A0A0D2BY06"/>
<dbReference type="Pfam" id="PF07687">
    <property type="entry name" value="M20_dimer"/>
    <property type="match status" value="1"/>
</dbReference>
<evidence type="ECO:0000259" key="5">
    <source>
        <dbReference type="Pfam" id="PF07687"/>
    </source>
</evidence>
<evidence type="ECO:0000256" key="3">
    <source>
        <dbReference type="ARBA" id="ARBA00022801"/>
    </source>
</evidence>
<name>A0A0D2BY06_9EURO</name>
<sequence length="459" mass="50173">MMDKQTFLNLISAEHDSHVALLQSFIQAPSPNPPGDTAQAANVLKEYLVALGVPVRVIAPQGEGRPNLVAEFDCGLDDGGEVADRTGKGDDGPSREAGSGKGKRVVMNGHIDVFPVDEVQNDKWMHGGPWSGYNDGKYIFGRGGVDMKAGTAASVIAFSHLYRLRYHLKRPCSSVALTLVSDEETGGKFGSRWLLENDPEHEKWKGDVMINAEPGGLQSIRFGEKGTLRITFTITTRGVHGAYTHLSEGANRVAARLVNRLVRIEEEIKPELDERIVEHMSRPEVRAVVDEIMGSGASENVLRPTVNVGVMRGGIKVNMIPDRCVLEVDIRLPIGLGKEVVLRYIDEVIEREFQERMKVEYAVQEAASNPSSYCAMDHEMVDVLARAGEDVTGRKPLAIPSLGATDAKFWRYHGVPAFVYGVSPETMAAAVDERVSVEEFLSVVKVHAAAVWEYLGGGE</sequence>
<dbReference type="InterPro" id="IPR050072">
    <property type="entry name" value="Peptidase_M20A"/>
</dbReference>
<reference evidence="6 7" key="1">
    <citation type="submission" date="2015-01" db="EMBL/GenBank/DDBJ databases">
        <title>The Genome Sequence of Exophiala xenobiotica CBS118157.</title>
        <authorList>
            <consortium name="The Broad Institute Genomics Platform"/>
            <person name="Cuomo C."/>
            <person name="de Hoog S."/>
            <person name="Gorbushina A."/>
            <person name="Stielow B."/>
            <person name="Teixiera M."/>
            <person name="Abouelleil A."/>
            <person name="Chapman S.B."/>
            <person name="Priest M."/>
            <person name="Young S.K."/>
            <person name="Wortman J."/>
            <person name="Nusbaum C."/>
            <person name="Birren B."/>
        </authorList>
    </citation>
    <scope>NUCLEOTIDE SEQUENCE [LARGE SCALE GENOMIC DNA]</scope>
    <source>
        <strain evidence="6 7">CBS 118157</strain>
    </source>
</reference>
<keyword evidence="2" id="KW-0479">Metal-binding</keyword>
<dbReference type="HOGENOM" id="CLU_021802_2_3_1"/>
<evidence type="ECO:0000256" key="4">
    <source>
        <dbReference type="SAM" id="MobiDB-lite"/>
    </source>
</evidence>
<dbReference type="SUPFAM" id="SSF55031">
    <property type="entry name" value="Bacterial exopeptidase dimerisation domain"/>
    <property type="match status" value="1"/>
</dbReference>
<protein>
    <recommendedName>
        <fullName evidence="5">Peptidase M20 dimerisation domain-containing protein</fullName>
    </recommendedName>
</protein>
<dbReference type="Pfam" id="PF01546">
    <property type="entry name" value="Peptidase_M20"/>
    <property type="match status" value="1"/>
</dbReference>
<proteinExistence type="inferred from homology"/>
<dbReference type="InterPro" id="IPR011650">
    <property type="entry name" value="Peptidase_M20_dimer"/>
</dbReference>
<dbReference type="InterPro" id="IPR002933">
    <property type="entry name" value="Peptidase_M20"/>
</dbReference>
<dbReference type="OrthoDB" id="10059875at2759"/>
<dbReference type="PANTHER" id="PTHR43808">
    <property type="entry name" value="ACETYLORNITHINE DEACETYLASE"/>
    <property type="match status" value="1"/>
</dbReference>
<accession>A0A0D2BY06</accession>
<evidence type="ECO:0000256" key="2">
    <source>
        <dbReference type="ARBA" id="ARBA00022723"/>
    </source>
</evidence>
<dbReference type="Proteomes" id="UP000054342">
    <property type="component" value="Unassembled WGS sequence"/>
</dbReference>
<gene>
    <name evidence="6" type="ORF">PV05_05883</name>
</gene>
<feature type="compositionally biased region" description="Basic and acidic residues" evidence="4">
    <location>
        <begin position="82"/>
        <end position="94"/>
    </location>
</feature>
<evidence type="ECO:0000313" key="6">
    <source>
        <dbReference type="EMBL" id="KIW57316.1"/>
    </source>
</evidence>
<dbReference type="RefSeq" id="XP_013317900.1">
    <property type="nucleotide sequence ID" value="XM_013462446.1"/>
</dbReference>
<dbReference type="STRING" id="348802.A0A0D2BY06"/>
<dbReference type="Gene3D" id="3.30.70.360">
    <property type="match status" value="1"/>
</dbReference>
<dbReference type="SUPFAM" id="SSF53187">
    <property type="entry name" value="Zn-dependent exopeptidases"/>
    <property type="match status" value="1"/>
</dbReference>
<keyword evidence="3" id="KW-0378">Hydrolase</keyword>